<evidence type="ECO:0000313" key="1">
    <source>
        <dbReference type="EMBL" id="GAA0932399.1"/>
    </source>
</evidence>
<gene>
    <name evidence="1" type="ORF">GCM10009559_21310</name>
</gene>
<dbReference type="RefSeq" id="WP_343941142.1">
    <property type="nucleotide sequence ID" value="NZ_BAAAHP010000058.1"/>
</dbReference>
<reference evidence="1 2" key="1">
    <citation type="journal article" date="2019" name="Int. J. Syst. Evol. Microbiol.">
        <title>The Global Catalogue of Microorganisms (GCM) 10K type strain sequencing project: providing services to taxonomists for standard genome sequencing and annotation.</title>
        <authorList>
            <consortium name="The Broad Institute Genomics Platform"/>
            <consortium name="The Broad Institute Genome Sequencing Center for Infectious Disease"/>
            <person name="Wu L."/>
            <person name="Ma J."/>
        </authorList>
    </citation>
    <scope>NUCLEOTIDE SEQUENCE [LARGE SCALE GENOMIC DNA]</scope>
    <source>
        <strain evidence="1 2">JCM 11117</strain>
    </source>
</reference>
<dbReference type="Proteomes" id="UP001499967">
    <property type="component" value="Unassembled WGS sequence"/>
</dbReference>
<name>A0ABN1PTC6_9PSEU</name>
<comment type="caution">
    <text evidence="1">The sequence shown here is derived from an EMBL/GenBank/DDBJ whole genome shotgun (WGS) entry which is preliminary data.</text>
</comment>
<dbReference type="EMBL" id="BAAAHP010000058">
    <property type="protein sequence ID" value="GAA0932399.1"/>
    <property type="molecule type" value="Genomic_DNA"/>
</dbReference>
<evidence type="ECO:0000313" key="2">
    <source>
        <dbReference type="Proteomes" id="UP001499967"/>
    </source>
</evidence>
<evidence type="ECO:0008006" key="3">
    <source>
        <dbReference type="Google" id="ProtNLM"/>
    </source>
</evidence>
<keyword evidence="2" id="KW-1185">Reference proteome</keyword>
<dbReference type="InterPro" id="IPR011033">
    <property type="entry name" value="PRC_barrel-like_sf"/>
</dbReference>
<organism evidence="1 2">
    <name type="scientific">Pseudonocardia zijingensis</name>
    <dbReference type="NCBI Taxonomy" id="153376"/>
    <lineage>
        <taxon>Bacteria</taxon>
        <taxon>Bacillati</taxon>
        <taxon>Actinomycetota</taxon>
        <taxon>Actinomycetes</taxon>
        <taxon>Pseudonocardiales</taxon>
        <taxon>Pseudonocardiaceae</taxon>
        <taxon>Pseudonocardia</taxon>
    </lineage>
</organism>
<accession>A0ABN1PTC6</accession>
<proteinExistence type="predicted"/>
<dbReference type="SUPFAM" id="SSF50346">
    <property type="entry name" value="PRC-barrel domain"/>
    <property type="match status" value="1"/>
</dbReference>
<protein>
    <recommendedName>
        <fullName evidence="3">PRC-barrel domain protein</fullName>
    </recommendedName>
</protein>
<sequence>MSVSVEHGRGAATTARPVVWLRELRGRPIVGPDQQHLGHVRDVVVRDSPATANTPVTGLIADAGGHRWFVPVSAVRDLHARRVRLRVVPIRAARRRSATELLLVQDVLGRPVVTAPGEPPRRITDIALRHTTTGWVVWAADTRSPVRRFLGAPRRPVPWNRIAARWFTRLHRR</sequence>